<dbReference type="OrthoDB" id="9814202at2"/>
<evidence type="ECO:0000259" key="2">
    <source>
        <dbReference type="PROSITE" id="PS50112"/>
    </source>
</evidence>
<name>A0A161R249_9BRAD</name>
<dbReference type="SMART" id="SM00052">
    <property type="entry name" value="EAL"/>
    <property type="match status" value="1"/>
</dbReference>
<comment type="caution">
    <text evidence="5">The sequence shown here is derived from an EMBL/GenBank/DDBJ whole genome shotgun (WGS) entry which is preliminary data.</text>
</comment>
<dbReference type="NCBIfam" id="TIGR00229">
    <property type="entry name" value="sensory_box"/>
    <property type="match status" value="1"/>
</dbReference>
<dbReference type="InterPro" id="IPR043128">
    <property type="entry name" value="Rev_trsase/Diguanyl_cyclase"/>
</dbReference>
<feature type="domain" description="EAL" evidence="3">
    <location>
        <begin position="479"/>
        <end position="729"/>
    </location>
</feature>
<dbReference type="InterPro" id="IPR000160">
    <property type="entry name" value="GGDEF_dom"/>
</dbReference>
<dbReference type="InterPro" id="IPR035965">
    <property type="entry name" value="PAS-like_dom_sf"/>
</dbReference>
<dbReference type="PROSITE" id="PS50883">
    <property type="entry name" value="EAL"/>
    <property type="match status" value="1"/>
</dbReference>
<dbReference type="RefSeq" id="WP_068733856.1">
    <property type="nucleotide sequence ID" value="NZ_LVYV01000013.1"/>
</dbReference>
<dbReference type="InterPro" id="IPR052155">
    <property type="entry name" value="Biofilm_reg_signaling"/>
</dbReference>
<dbReference type="Gene3D" id="3.30.450.20">
    <property type="entry name" value="PAS domain"/>
    <property type="match status" value="2"/>
</dbReference>
<dbReference type="Proteomes" id="UP000076574">
    <property type="component" value="Unassembled WGS sequence"/>
</dbReference>
<sequence>MPKFRPEAKKKVKAGLASRITRPSRAIAAAPKLAPKKGLVSGPIREIVRQRAQAEAAIAEARKSHERLREAIDILPQGIVFLDSDGRYILWNKKYAEIYNRSSDQFVPGARLQDTIRVGVERGDYPEAIGREDEWISERVAKLFHPGERHEQVLADGRVILIEERLTEDGGVVGLRVDITELKQREASFRLLFESNPVPMIVCALDDERILSVNDAAIEHYGYTRPEFEKLTIRQLQAFDAAPPWVGDHANDEQAARTWKHVKADGSLIDLAIYSRHLVYNEEPAVMLALMDITERKRAEMRLAFMSHHDGLTGLPNRNLLRQRLDEVLAHTRRTGEKVAVLFLGLDNFKGVNDTLGHGIGDKLLRGVARRLRSSLREEDALARLNSDEFAIIQTGINRPEDVVLLARRLLDAVGETYLLDGHSVVIGASIGIAMAPSDGDESERLLKNADMALSRAKNDSRGTFSFFESGMDARAQARRKIEIDLRSAIQDDQLRPFYQPLIDLKTGRITGCEALVRWPHAERGMISPADFIPVAEDTGLINALGTQILRRACNEAARWPDEVRVAVNLSPLQFRVGNLLSVVMDALKHSGLPPRRLELEITETLLLEKSNQVLATLHALRALGVRISMDDFGTGYSSLSYLRSFPFDKIKIDQSFVRDLGSNRDAQAIVRSIISLGMGLGVTITAEGVETESELACLRSEGCHEGQGFLFSRARPNEEIIELLRAQAIAAPDAELSVRAQVA</sequence>
<dbReference type="Gene3D" id="3.30.70.270">
    <property type="match status" value="1"/>
</dbReference>
<dbReference type="SMART" id="SM00267">
    <property type="entry name" value="GGDEF"/>
    <property type="match status" value="1"/>
</dbReference>
<dbReference type="AlphaFoldDB" id="A0A161R249"/>
<dbReference type="Pfam" id="PF00990">
    <property type="entry name" value="GGDEF"/>
    <property type="match status" value="1"/>
</dbReference>
<dbReference type="SMART" id="SM00091">
    <property type="entry name" value="PAS"/>
    <property type="match status" value="2"/>
</dbReference>
<dbReference type="SUPFAM" id="SSF55785">
    <property type="entry name" value="PYP-like sensor domain (PAS domain)"/>
    <property type="match status" value="2"/>
</dbReference>
<dbReference type="CDD" id="cd01949">
    <property type="entry name" value="GGDEF"/>
    <property type="match status" value="1"/>
</dbReference>
<dbReference type="SUPFAM" id="SSF141868">
    <property type="entry name" value="EAL domain-like"/>
    <property type="match status" value="1"/>
</dbReference>
<accession>A0A161R249</accession>
<dbReference type="PROSITE" id="PS50887">
    <property type="entry name" value="GGDEF"/>
    <property type="match status" value="1"/>
</dbReference>
<dbReference type="CDD" id="cd01948">
    <property type="entry name" value="EAL"/>
    <property type="match status" value="1"/>
</dbReference>
<feature type="domain" description="PAS" evidence="2">
    <location>
        <begin position="64"/>
        <end position="107"/>
    </location>
</feature>
<dbReference type="InterPro" id="IPR029787">
    <property type="entry name" value="Nucleotide_cyclase"/>
</dbReference>
<feature type="domain" description="GGDEF" evidence="4">
    <location>
        <begin position="337"/>
        <end position="470"/>
    </location>
</feature>
<evidence type="ECO:0000259" key="4">
    <source>
        <dbReference type="PROSITE" id="PS50887"/>
    </source>
</evidence>
<evidence type="ECO:0000313" key="6">
    <source>
        <dbReference type="Proteomes" id="UP000076574"/>
    </source>
</evidence>
<feature type="coiled-coil region" evidence="1">
    <location>
        <begin position="44"/>
        <end position="71"/>
    </location>
</feature>
<dbReference type="Gene3D" id="3.20.20.450">
    <property type="entry name" value="EAL domain"/>
    <property type="match status" value="1"/>
</dbReference>
<keyword evidence="1" id="KW-0175">Coiled coil</keyword>
<dbReference type="Pfam" id="PF12860">
    <property type="entry name" value="PAS_7"/>
    <property type="match status" value="1"/>
</dbReference>
<dbReference type="InterPro" id="IPR001633">
    <property type="entry name" value="EAL_dom"/>
</dbReference>
<dbReference type="NCBIfam" id="TIGR00254">
    <property type="entry name" value="GGDEF"/>
    <property type="match status" value="1"/>
</dbReference>
<dbReference type="InterPro" id="IPR000014">
    <property type="entry name" value="PAS"/>
</dbReference>
<dbReference type="Pfam" id="PF13188">
    <property type="entry name" value="PAS_8"/>
    <property type="match status" value="1"/>
</dbReference>
<evidence type="ECO:0000259" key="3">
    <source>
        <dbReference type="PROSITE" id="PS50883"/>
    </source>
</evidence>
<dbReference type="STRING" id="943830.A4A58_27785"/>
<dbReference type="PANTHER" id="PTHR44757:SF2">
    <property type="entry name" value="BIOFILM ARCHITECTURE MAINTENANCE PROTEIN MBAA"/>
    <property type="match status" value="1"/>
</dbReference>
<evidence type="ECO:0000256" key="1">
    <source>
        <dbReference type="SAM" id="Coils"/>
    </source>
</evidence>
<gene>
    <name evidence="5" type="ORF">A4A58_27785</name>
</gene>
<protein>
    <submittedName>
        <fullName evidence="5">Diguanylate cyclase</fullName>
    </submittedName>
</protein>
<reference evidence="5 6" key="1">
    <citation type="submission" date="2016-03" db="EMBL/GenBank/DDBJ databases">
        <title>Microsymbionts genomes from the relict species Vavilovia formosa (Stev.) Fed.</title>
        <authorList>
            <person name="Kopat V."/>
            <person name="Chirak E."/>
            <person name="Kimeklis A."/>
            <person name="Andronov E."/>
        </authorList>
    </citation>
    <scope>NUCLEOTIDE SEQUENCE [LARGE SCALE GENOMIC DNA]</scope>
    <source>
        <strain evidence="5 6">Vaf07</strain>
    </source>
</reference>
<dbReference type="InterPro" id="IPR035919">
    <property type="entry name" value="EAL_sf"/>
</dbReference>
<dbReference type="PROSITE" id="PS50112">
    <property type="entry name" value="PAS"/>
    <property type="match status" value="1"/>
</dbReference>
<proteinExistence type="predicted"/>
<keyword evidence="6" id="KW-1185">Reference proteome</keyword>
<dbReference type="EMBL" id="LVYV01000013">
    <property type="protein sequence ID" value="KZD22851.1"/>
    <property type="molecule type" value="Genomic_DNA"/>
</dbReference>
<dbReference type="Pfam" id="PF00563">
    <property type="entry name" value="EAL"/>
    <property type="match status" value="1"/>
</dbReference>
<dbReference type="PANTHER" id="PTHR44757">
    <property type="entry name" value="DIGUANYLATE CYCLASE DGCP"/>
    <property type="match status" value="1"/>
</dbReference>
<organism evidence="5 6">
    <name type="scientific">Tardiphaga robiniae</name>
    <dbReference type="NCBI Taxonomy" id="943830"/>
    <lineage>
        <taxon>Bacteria</taxon>
        <taxon>Pseudomonadati</taxon>
        <taxon>Pseudomonadota</taxon>
        <taxon>Alphaproteobacteria</taxon>
        <taxon>Hyphomicrobiales</taxon>
        <taxon>Nitrobacteraceae</taxon>
        <taxon>Tardiphaga</taxon>
    </lineage>
</organism>
<evidence type="ECO:0000313" key="5">
    <source>
        <dbReference type="EMBL" id="KZD22851.1"/>
    </source>
</evidence>
<dbReference type="SUPFAM" id="SSF55073">
    <property type="entry name" value="Nucleotide cyclase"/>
    <property type="match status" value="1"/>
</dbReference>